<accession>A0A2T7DT62</accession>
<evidence type="ECO:0000313" key="3">
    <source>
        <dbReference type="Proteomes" id="UP000244336"/>
    </source>
</evidence>
<dbReference type="Proteomes" id="UP000244336">
    <property type="component" value="Chromosome 5"/>
</dbReference>
<dbReference type="Gramene" id="PUZ58776">
    <property type="protein sequence ID" value="PUZ58776"/>
    <property type="gene ID" value="GQ55_5G535000"/>
</dbReference>
<sequence>MPGKKEALEIIYTWNTGASVSPVGTNRAMQRGARRCRWPAASPRGRSPVGVDRGWEVRVRGGAVDRGNWGGARWRARPAGLGVAGDGEGVSLRVGSDSRSSMPGARVDAMSVRLRMLRVASRTTRV</sequence>
<evidence type="ECO:0000256" key="1">
    <source>
        <dbReference type="SAM" id="MobiDB-lite"/>
    </source>
</evidence>
<protein>
    <submittedName>
        <fullName evidence="2">Uncharacterized protein</fullName>
    </submittedName>
</protein>
<reference evidence="2 3" key="1">
    <citation type="submission" date="2018-04" db="EMBL/GenBank/DDBJ databases">
        <title>WGS assembly of Panicum hallii var. hallii HAL2.</title>
        <authorList>
            <person name="Lovell J."/>
            <person name="Jenkins J."/>
            <person name="Lowry D."/>
            <person name="Mamidi S."/>
            <person name="Sreedasyam A."/>
            <person name="Weng X."/>
            <person name="Barry K."/>
            <person name="Bonette J."/>
            <person name="Campitelli B."/>
            <person name="Daum C."/>
            <person name="Gordon S."/>
            <person name="Gould B."/>
            <person name="Lipzen A."/>
            <person name="MacQueen A."/>
            <person name="Palacio-Mejia J."/>
            <person name="Plott C."/>
            <person name="Shakirov E."/>
            <person name="Shu S."/>
            <person name="Yoshinaga Y."/>
            <person name="Zane M."/>
            <person name="Rokhsar D."/>
            <person name="Grimwood J."/>
            <person name="Schmutz J."/>
            <person name="Juenger T."/>
        </authorList>
    </citation>
    <scope>NUCLEOTIDE SEQUENCE [LARGE SCALE GENOMIC DNA]</scope>
    <source>
        <strain evidence="3">cv. HAL2</strain>
    </source>
</reference>
<dbReference type="EMBL" id="CM009753">
    <property type="protein sequence ID" value="PUZ58776.1"/>
    <property type="molecule type" value="Genomic_DNA"/>
</dbReference>
<gene>
    <name evidence="2" type="ORF">GQ55_5G535000</name>
</gene>
<keyword evidence="3" id="KW-1185">Reference proteome</keyword>
<name>A0A2T7DT62_9POAL</name>
<dbReference type="AlphaFoldDB" id="A0A2T7DT62"/>
<organism evidence="2 3">
    <name type="scientific">Panicum hallii var. hallii</name>
    <dbReference type="NCBI Taxonomy" id="1504633"/>
    <lineage>
        <taxon>Eukaryota</taxon>
        <taxon>Viridiplantae</taxon>
        <taxon>Streptophyta</taxon>
        <taxon>Embryophyta</taxon>
        <taxon>Tracheophyta</taxon>
        <taxon>Spermatophyta</taxon>
        <taxon>Magnoliopsida</taxon>
        <taxon>Liliopsida</taxon>
        <taxon>Poales</taxon>
        <taxon>Poaceae</taxon>
        <taxon>PACMAD clade</taxon>
        <taxon>Panicoideae</taxon>
        <taxon>Panicodae</taxon>
        <taxon>Paniceae</taxon>
        <taxon>Panicinae</taxon>
        <taxon>Panicum</taxon>
        <taxon>Panicum sect. Panicum</taxon>
    </lineage>
</organism>
<feature type="region of interest" description="Disordered" evidence="1">
    <location>
        <begin position="85"/>
        <end position="105"/>
    </location>
</feature>
<evidence type="ECO:0000313" key="2">
    <source>
        <dbReference type="EMBL" id="PUZ58776.1"/>
    </source>
</evidence>
<proteinExistence type="predicted"/>